<dbReference type="InterPro" id="IPR004710">
    <property type="entry name" value="Bilac:Na_transpt"/>
</dbReference>
<organism evidence="6 7">
    <name type="scientific">Ureibacillus thermosphaericus</name>
    <dbReference type="NCBI Taxonomy" id="51173"/>
    <lineage>
        <taxon>Bacteria</taxon>
        <taxon>Bacillati</taxon>
        <taxon>Bacillota</taxon>
        <taxon>Bacilli</taxon>
        <taxon>Bacillales</taxon>
        <taxon>Caryophanaceae</taxon>
        <taxon>Ureibacillus</taxon>
    </lineage>
</organism>
<dbReference type="AlphaFoldDB" id="A0A840PPM9"/>
<dbReference type="Proteomes" id="UP000557217">
    <property type="component" value="Unassembled WGS sequence"/>
</dbReference>
<feature type="transmembrane region" description="Helical" evidence="5">
    <location>
        <begin position="12"/>
        <end position="28"/>
    </location>
</feature>
<accession>A0A840PPM9</accession>
<feature type="transmembrane region" description="Helical" evidence="5">
    <location>
        <begin position="224"/>
        <end position="249"/>
    </location>
</feature>
<dbReference type="InterPro" id="IPR002657">
    <property type="entry name" value="BilAc:Na_symport/Acr3"/>
</dbReference>
<dbReference type="EMBL" id="JACHGZ010000006">
    <property type="protein sequence ID" value="MBB5148439.1"/>
    <property type="molecule type" value="Genomic_DNA"/>
</dbReference>
<evidence type="ECO:0000256" key="5">
    <source>
        <dbReference type="SAM" id="Phobius"/>
    </source>
</evidence>
<dbReference type="InterPro" id="IPR038770">
    <property type="entry name" value="Na+/solute_symporter_sf"/>
</dbReference>
<evidence type="ECO:0000256" key="4">
    <source>
        <dbReference type="ARBA" id="ARBA00023136"/>
    </source>
</evidence>
<keyword evidence="2 5" id="KW-0812">Transmembrane</keyword>
<dbReference type="GO" id="GO:0016020">
    <property type="term" value="C:membrane"/>
    <property type="evidence" value="ECO:0007669"/>
    <property type="project" value="UniProtKB-SubCell"/>
</dbReference>
<dbReference type="PANTHER" id="PTHR10361">
    <property type="entry name" value="SODIUM-BILE ACID COTRANSPORTER"/>
    <property type="match status" value="1"/>
</dbReference>
<sequence>MLHRFNAYLQKLMPILTPLSLIIGVIFEKVGGHLLFLVPWIFAFMTFAGSLSINFEGLKTLKKYPKFIFITILFLHVLMPFWAYVLSALIMNDHLLTVGFILSVAVPTGVTSFIWINICKGNIPLGLSIILIDTILSPLIIPLIAKLAAGQIVAIDTTSIMIDLLWMIAFPSMLGMLMNEWGKSEFVKKLSRTFAPFQKVSIFLIVFINSSVIAPYLKNISWDIVGIILLVLVVSLSGYTFCLIIGHFLWRRIDLITTFVFTGGMRNIAVGVVVASTYFPSRVVLPVVFGMLFQQVLASQFSKGLEKYREKFNLNVGNEVKS</sequence>
<name>A0A840PPM9_URETH</name>
<proteinExistence type="predicted"/>
<keyword evidence="4 5" id="KW-0472">Membrane</keyword>
<evidence type="ECO:0000256" key="2">
    <source>
        <dbReference type="ARBA" id="ARBA00022692"/>
    </source>
</evidence>
<evidence type="ECO:0000256" key="3">
    <source>
        <dbReference type="ARBA" id="ARBA00022989"/>
    </source>
</evidence>
<keyword evidence="3 5" id="KW-1133">Transmembrane helix</keyword>
<feature type="transmembrane region" description="Helical" evidence="5">
    <location>
        <begin position="160"/>
        <end position="179"/>
    </location>
</feature>
<dbReference type="RefSeq" id="WP_168412089.1">
    <property type="nucleotide sequence ID" value="NZ_JAAXPW010000007.1"/>
</dbReference>
<dbReference type="Pfam" id="PF01758">
    <property type="entry name" value="SBF"/>
    <property type="match status" value="1"/>
</dbReference>
<evidence type="ECO:0000313" key="6">
    <source>
        <dbReference type="EMBL" id="MBB5148439.1"/>
    </source>
</evidence>
<feature type="transmembrane region" description="Helical" evidence="5">
    <location>
        <begin position="96"/>
        <end position="118"/>
    </location>
</feature>
<dbReference type="Gene3D" id="1.20.1530.20">
    <property type="match status" value="1"/>
</dbReference>
<keyword evidence="7" id="KW-1185">Reference proteome</keyword>
<evidence type="ECO:0000313" key="7">
    <source>
        <dbReference type="Proteomes" id="UP000557217"/>
    </source>
</evidence>
<reference evidence="6 7" key="1">
    <citation type="submission" date="2020-08" db="EMBL/GenBank/DDBJ databases">
        <title>Genomic Encyclopedia of Type Strains, Phase IV (KMG-IV): sequencing the most valuable type-strain genomes for metagenomic binning, comparative biology and taxonomic classification.</title>
        <authorList>
            <person name="Goeker M."/>
        </authorList>
    </citation>
    <scope>NUCLEOTIDE SEQUENCE [LARGE SCALE GENOMIC DNA]</scope>
    <source>
        <strain evidence="6 7">DSM 10633</strain>
    </source>
</reference>
<feature type="transmembrane region" description="Helical" evidence="5">
    <location>
        <begin position="125"/>
        <end position="148"/>
    </location>
</feature>
<comment type="subcellular location">
    <subcellularLocation>
        <location evidence="1">Membrane</location>
        <topology evidence="1">Multi-pass membrane protein</topology>
    </subcellularLocation>
</comment>
<feature type="transmembrane region" description="Helical" evidence="5">
    <location>
        <begin position="67"/>
        <end position="90"/>
    </location>
</feature>
<feature type="transmembrane region" description="Helical" evidence="5">
    <location>
        <begin position="200"/>
        <end position="218"/>
    </location>
</feature>
<feature type="transmembrane region" description="Helical" evidence="5">
    <location>
        <begin position="34"/>
        <end position="55"/>
    </location>
</feature>
<evidence type="ECO:0000256" key="1">
    <source>
        <dbReference type="ARBA" id="ARBA00004141"/>
    </source>
</evidence>
<gene>
    <name evidence="6" type="ORF">HNR36_000825</name>
</gene>
<dbReference type="PANTHER" id="PTHR10361:SF28">
    <property type="entry name" value="P3 PROTEIN-RELATED"/>
    <property type="match status" value="1"/>
</dbReference>
<comment type="caution">
    <text evidence="6">The sequence shown here is derived from an EMBL/GenBank/DDBJ whole genome shotgun (WGS) entry which is preliminary data.</text>
</comment>
<protein>
    <submittedName>
        <fullName evidence="6">Putative Na+-dependent transporter</fullName>
    </submittedName>
</protein>